<name>A0A8S8XBT8_9PROT</name>
<dbReference type="Proteomes" id="UP000681075">
    <property type="component" value="Unassembled WGS sequence"/>
</dbReference>
<keyword evidence="2" id="KW-1185">Reference proteome</keyword>
<gene>
    <name evidence="1" type="ORF">TMPK1_10340</name>
</gene>
<evidence type="ECO:0000313" key="2">
    <source>
        <dbReference type="Proteomes" id="UP000681075"/>
    </source>
</evidence>
<proteinExistence type="predicted"/>
<dbReference type="GO" id="GO:0004497">
    <property type="term" value="F:monooxygenase activity"/>
    <property type="evidence" value="ECO:0007669"/>
    <property type="project" value="UniProtKB-KW"/>
</dbReference>
<organism evidence="1 2">
    <name type="scientific">Roseiterribacter gracilis</name>
    <dbReference type="NCBI Taxonomy" id="2812848"/>
    <lineage>
        <taxon>Bacteria</taxon>
        <taxon>Pseudomonadati</taxon>
        <taxon>Pseudomonadota</taxon>
        <taxon>Alphaproteobacteria</taxon>
        <taxon>Rhodospirillales</taxon>
        <taxon>Roseiterribacteraceae</taxon>
        <taxon>Roseiterribacter</taxon>
    </lineage>
</organism>
<dbReference type="EMBL" id="BOPV01000001">
    <property type="protein sequence ID" value="GIL38797.1"/>
    <property type="molecule type" value="Genomic_DNA"/>
</dbReference>
<keyword evidence="1" id="KW-0560">Oxidoreductase</keyword>
<dbReference type="RefSeq" id="WP_420241855.1">
    <property type="nucleotide sequence ID" value="NZ_BOPV01000001.1"/>
</dbReference>
<dbReference type="InterPro" id="IPR011008">
    <property type="entry name" value="Dimeric_a/b-barrel"/>
</dbReference>
<reference evidence="1" key="1">
    <citation type="submission" date="2021-02" db="EMBL/GenBank/DDBJ databases">
        <title>Genome sequence of Rhodospirillales sp. strain TMPK1 isolated from soil.</title>
        <authorList>
            <person name="Nakai R."/>
            <person name="Kusada H."/>
            <person name="Tamaki H."/>
        </authorList>
    </citation>
    <scope>NUCLEOTIDE SEQUENCE</scope>
    <source>
        <strain evidence="1">TMPK1</strain>
    </source>
</reference>
<evidence type="ECO:0000313" key="1">
    <source>
        <dbReference type="EMBL" id="GIL38797.1"/>
    </source>
</evidence>
<dbReference type="SUPFAM" id="SSF54909">
    <property type="entry name" value="Dimeric alpha+beta barrel"/>
    <property type="match status" value="1"/>
</dbReference>
<sequence>MIVRAWHGWTRRDDADRYAQFLEHEFLPAAEAIPGLRGAQILRRDDGDEVAFLILTHFETIDAIREFAGTDWEAAHIAPQAMQWLTRFDRRCAHYEQAYERRR</sequence>
<dbReference type="AlphaFoldDB" id="A0A8S8XBT8"/>
<keyword evidence="1" id="KW-0503">Monooxygenase</keyword>
<comment type="caution">
    <text evidence="1">The sequence shown here is derived from an EMBL/GenBank/DDBJ whole genome shotgun (WGS) entry which is preliminary data.</text>
</comment>
<protein>
    <submittedName>
        <fullName evidence="1">Antibiotic biosynthesis monooxygenase</fullName>
    </submittedName>
</protein>
<accession>A0A8S8XBT8</accession>